<dbReference type="Pfam" id="PF13669">
    <property type="entry name" value="Glyoxalase_4"/>
    <property type="match status" value="1"/>
</dbReference>
<dbReference type="InterPro" id="IPR037523">
    <property type="entry name" value="VOC_core"/>
</dbReference>
<organism evidence="4 5">
    <name type="scientific">Mucilaginibacter lappiensis</name>
    <dbReference type="NCBI Taxonomy" id="354630"/>
    <lineage>
        <taxon>Bacteria</taxon>
        <taxon>Pseudomonadati</taxon>
        <taxon>Bacteroidota</taxon>
        <taxon>Sphingobacteriia</taxon>
        <taxon>Sphingobacteriales</taxon>
        <taxon>Sphingobacteriaceae</taxon>
        <taxon>Mucilaginibacter</taxon>
    </lineage>
</organism>
<evidence type="ECO:0000256" key="2">
    <source>
        <dbReference type="SAM" id="SignalP"/>
    </source>
</evidence>
<proteinExistence type="predicted"/>
<dbReference type="InterPro" id="IPR051785">
    <property type="entry name" value="MMCE/EMCE_epimerase"/>
</dbReference>
<evidence type="ECO:0000256" key="1">
    <source>
        <dbReference type="ARBA" id="ARBA00022723"/>
    </source>
</evidence>
<dbReference type="InterPro" id="IPR032710">
    <property type="entry name" value="NTF2-like_dom_sf"/>
</dbReference>
<dbReference type="RefSeq" id="WP_076369701.1">
    <property type="nucleotide sequence ID" value="NZ_FTMG01000001.1"/>
</dbReference>
<feature type="domain" description="VOC" evidence="3">
    <location>
        <begin position="37"/>
        <end position="181"/>
    </location>
</feature>
<protein>
    <submittedName>
        <fullName evidence="4">Catechol 2,3-dioxygenase-like lactoylglutathione lyase family enzyme</fullName>
    </submittedName>
</protein>
<feature type="chain" id="PRO_5045989374" evidence="2">
    <location>
        <begin position="31"/>
        <end position="331"/>
    </location>
</feature>
<comment type="caution">
    <text evidence="4">The sequence shown here is derived from an EMBL/GenBank/DDBJ whole genome shotgun (WGS) entry which is preliminary data.</text>
</comment>
<accession>A0ABR6PDS7</accession>
<dbReference type="PANTHER" id="PTHR43048">
    <property type="entry name" value="METHYLMALONYL-COA EPIMERASE"/>
    <property type="match status" value="1"/>
</dbReference>
<keyword evidence="5" id="KW-1185">Reference proteome</keyword>
<keyword evidence="2" id="KW-0732">Signal</keyword>
<keyword evidence="1" id="KW-0479">Metal-binding</keyword>
<dbReference type="InterPro" id="IPR029068">
    <property type="entry name" value="Glyas_Bleomycin-R_OHBP_Dase"/>
</dbReference>
<evidence type="ECO:0000313" key="5">
    <source>
        <dbReference type="Proteomes" id="UP000541583"/>
    </source>
</evidence>
<evidence type="ECO:0000313" key="4">
    <source>
        <dbReference type="EMBL" id="MBB6107773.1"/>
    </source>
</evidence>
<gene>
    <name evidence="4" type="ORF">HDF23_000503</name>
</gene>
<feature type="signal peptide" evidence="2">
    <location>
        <begin position="1"/>
        <end position="30"/>
    </location>
</feature>
<dbReference type="Gene3D" id="3.10.450.50">
    <property type="match status" value="1"/>
</dbReference>
<sequence>MKKLAKRAPIGTGLLLSLFLFLATGKNVQAQSHGLVGVDHVGMNVPDMDSAVKFFTDVMGCVPVTTIGHLPMDAAWKKKYKIHPHSELERIVSLRAGNGSNIELFQYQSTEANKEQPYNDDMGLNHIAFYTTDMPETVAFLKTKGINVLNDPIKNMAGPTAGETWVYFLTPWGAKIELISYPDGKAYEKTSPAVKLWSPKDAEAPLKITEMPAAQINAIVEKHLEIWNAKESQQRTDAIKEVYNDQLVFVSPGFESVGNDKLNKFIDDLHANNAGYVFTHQRPIESHHNLARLFWSFGPPSHPDAITGMDLFIIENDRVQSLYVFLNAPGK</sequence>
<name>A0ABR6PDS7_9SPHI</name>
<dbReference type="SUPFAM" id="SSF54427">
    <property type="entry name" value="NTF2-like"/>
    <property type="match status" value="1"/>
</dbReference>
<dbReference type="Proteomes" id="UP000541583">
    <property type="component" value="Unassembled WGS sequence"/>
</dbReference>
<dbReference type="Gene3D" id="3.10.180.10">
    <property type="entry name" value="2,3-Dihydroxybiphenyl 1,2-Dioxygenase, domain 1"/>
    <property type="match status" value="1"/>
</dbReference>
<reference evidence="4 5" key="1">
    <citation type="submission" date="2020-08" db="EMBL/GenBank/DDBJ databases">
        <title>Genomic Encyclopedia of Type Strains, Phase IV (KMG-V): Genome sequencing to study the core and pangenomes of soil and plant-associated prokaryotes.</title>
        <authorList>
            <person name="Whitman W."/>
        </authorList>
    </citation>
    <scope>NUCLEOTIDE SEQUENCE [LARGE SCALE GENOMIC DNA]</scope>
    <source>
        <strain evidence="4 5">ANJLi2</strain>
    </source>
</reference>
<dbReference type="PANTHER" id="PTHR43048:SF6">
    <property type="entry name" value="BLR8189 PROTEIN"/>
    <property type="match status" value="1"/>
</dbReference>
<dbReference type="SUPFAM" id="SSF54593">
    <property type="entry name" value="Glyoxalase/Bleomycin resistance protein/Dihydroxybiphenyl dioxygenase"/>
    <property type="match status" value="1"/>
</dbReference>
<dbReference type="PROSITE" id="PS51819">
    <property type="entry name" value="VOC"/>
    <property type="match status" value="1"/>
</dbReference>
<dbReference type="EMBL" id="JACHCB010000001">
    <property type="protein sequence ID" value="MBB6107773.1"/>
    <property type="molecule type" value="Genomic_DNA"/>
</dbReference>
<evidence type="ECO:0000259" key="3">
    <source>
        <dbReference type="PROSITE" id="PS51819"/>
    </source>
</evidence>